<dbReference type="InterPro" id="IPR002227">
    <property type="entry name" value="Tyrosinase_Cu-bd"/>
</dbReference>
<dbReference type="AlphaFoldDB" id="A0AAW1PVV6"/>
<evidence type="ECO:0000256" key="4">
    <source>
        <dbReference type="SAM" id="SignalP"/>
    </source>
</evidence>
<dbReference type="SUPFAM" id="SSF48056">
    <property type="entry name" value="Di-copper centre-containing domain"/>
    <property type="match status" value="1"/>
</dbReference>
<evidence type="ECO:0000256" key="1">
    <source>
        <dbReference type="ARBA" id="ARBA00022723"/>
    </source>
</evidence>
<comment type="caution">
    <text evidence="6">The sequence shown here is derived from an EMBL/GenBank/DDBJ whole genome shotgun (WGS) entry which is preliminary data.</text>
</comment>
<feature type="region of interest" description="Disordered" evidence="3">
    <location>
        <begin position="581"/>
        <end position="601"/>
    </location>
</feature>
<gene>
    <name evidence="6" type="ORF">WJX72_002904</name>
</gene>
<dbReference type="Proteomes" id="UP001489004">
    <property type="component" value="Unassembled WGS sequence"/>
</dbReference>
<keyword evidence="7" id="KW-1185">Reference proteome</keyword>
<evidence type="ECO:0000313" key="6">
    <source>
        <dbReference type="EMBL" id="KAK9812743.1"/>
    </source>
</evidence>
<keyword evidence="1" id="KW-0479">Metal-binding</keyword>
<protein>
    <recommendedName>
        <fullName evidence="5">Tyrosinase copper-binding domain-containing protein</fullName>
    </recommendedName>
</protein>
<dbReference type="EMBL" id="JALJOR010000008">
    <property type="protein sequence ID" value="KAK9812743.1"/>
    <property type="molecule type" value="Genomic_DNA"/>
</dbReference>
<feature type="chain" id="PRO_5043979701" description="Tyrosinase copper-binding domain-containing protein" evidence="4">
    <location>
        <begin position="19"/>
        <end position="601"/>
    </location>
</feature>
<evidence type="ECO:0000313" key="7">
    <source>
        <dbReference type="Proteomes" id="UP001489004"/>
    </source>
</evidence>
<proteinExistence type="predicted"/>
<dbReference type="InterPro" id="IPR008922">
    <property type="entry name" value="Di-copper_centre_dom_sf"/>
</dbReference>
<evidence type="ECO:0000256" key="2">
    <source>
        <dbReference type="ARBA" id="ARBA00023008"/>
    </source>
</evidence>
<dbReference type="PRINTS" id="PR00092">
    <property type="entry name" value="TYROSINASE"/>
</dbReference>
<dbReference type="GO" id="GO:0016491">
    <property type="term" value="F:oxidoreductase activity"/>
    <property type="evidence" value="ECO:0007669"/>
    <property type="project" value="InterPro"/>
</dbReference>
<feature type="domain" description="Tyrosinase copper-binding" evidence="5">
    <location>
        <begin position="311"/>
        <end position="322"/>
    </location>
</feature>
<feature type="signal peptide" evidence="4">
    <location>
        <begin position="1"/>
        <end position="18"/>
    </location>
</feature>
<reference evidence="6 7" key="1">
    <citation type="journal article" date="2024" name="Nat. Commun.">
        <title>Phylogenomics reveals the evolutionary origins of lichenization in chlorophyte algae.</title>
        <authorList>
            <person name="Puginier C."/>
            <person name="Libourel C."/>
            <person name="Otte J."/>
            <person name="Skaloud P."/>
            <person name="Haon M."/>
            <person name="Grisel S."/>
            <person name="Petersen M."/>
            <person name="Berrin J.G."/>
            <person name="Delaux P.M."/>
            <person name="Dal Grande F."/>
            <person name="Keller J."/>
        </authorList>
    </citation>
    <scope>NUCLEOTIDE SEQUENCE [LARGE SCALE GENOMIC DNA]</scope>
    <source>
        <strain evidence="6 7">SAG 2043</strain>
    </source>
</reference>
<dbReference type="Gene3D" id="1.10.1280.10">
    <property type="entry name" value="Di-copper center containing domain from catechol oxidase"/>
    <property type="match status" value="1"/>
</dbReference>
<sequence>MRAAFRLLFGCFIQGALAQVVLQIPSESWVRYEIQDLATAPAGSTKNKHLNLFLLALQAMQELPPTDPLSYYQLAGIHGSPNQAWDNAPPPSSPTTNGHQMANYAYCVHYSSMFTIWHRPYILLFEQSLRAQAIRIAANLPRADNWTATAQALRLPFWDWTPPRSPQRPLPPPLLFTTATVAVPDATTGPLGPARVVTIPNPLLSYWPTVRRFKEASKGANAATSKYLEGPLAAAAYKIDWNRLVGAADTWDKFVGIRPGTVNDVSNPRGSQLSVISNGWVGIETSIEAIHDNVHSDVGGDMASTLTSAFDPIFWLHHAQVDRLMARWQASHPHEYVQASTCRQYVTQAAPNTGELTGQPCDGTTTLLPFRQSVNVTSGRVTWHTPNFMRDISKLGYSYPDVSATSATINSGLTDPVSQILNDFKVDDYTGFRWLLHLPNVTLNLIRPQSADVYQGLPAGTAPSGQELPPRNFLSAVQIHAVGATSGLSLDNLDIPMGKPFLTWYRFVADVFGNLMYDSEDAASALAHQFTDALPPRPSVPATVAPELFMQPPAGDLVTDDAAFGYNASWTVNTPALRAAGASPTASASPPSAPPLGTVTH</sequence>
<evidence type="ECO:0000256" key="3">
    <source>
        <dbReference type="SAM" id="MobiDB-lite"/>
    </source>
</evidence>
<dbReference type="PROSITE" id="PS00498">
    <property type="entry name" value="TYROSINASE_2"/>
    <property type="match status" value="1"/>
</dbReference>
<accession>A0AAW1PVV6</accession>
<name>A0AAW1PVV6_9CHLO</name>
<dbReference type="PANTHER" id="PTHR11474:SF76">
    <property type="entry name" value="SHKT DOMAIN-CONTAINING PROTEIN"/>
    <property type="match status" value="1"/>
</dbReference>
<dbReference type="GO" id="GO:0046872">
    <property type="term" value="F:metal ion binding"/>
    <property type="evidence" value="ECO:0007669"/>
    <property type="project" value="UniProtKB-KW"/>
</dbReference>
<keyword evidence="4" id="KW-0732">Signal</keyword>
<dbReference type="PANTHER" id="PTHR11474">
    <property type="entry name" value="TYROSINASE FAMILY MEMBER"/>
    <property type="match status" value="1"/>
</dbReference>
<evidence type="ECO:0000259" key="5">
    <source>
        <dbReference type="PROSITE" id="PS00498"/>
    </source>
</evidence>
<organism evidence="6 7">
    <name type="scientific">[Myrmecia] bisecta</name>
    <dbReference type="NCBI Taxonomy" id="41462"/>
    <lineage>
        <taxon>Eukaryota</taxon>
        <taxon>Viridiplantae</taxon>
        <taxon>Chlorophyta</taxon>
        <taxon>core chlorophytes</taxon>
        <taxon>Trebouxiophyceae</taxon>
        <taxon>Trebouxiales</taxon>
        <taxon>Trebouxiaceae</taxon>
        <taxon>Myrmecia</taxon>
    </lineage>
</organism>
<dbReference type="InterPro" id="IPR050316">
    <property type="entry name" value="Tyrosinase/Hemocyanin"/>
</dbReference>
<dbReference type="Pfam" id="PF00264">
    <property type="entry name" value="Tyrosinase"/>
    <property type="match status" value="1"/>
</dbReference>
<keyword evidence="2" id="KW-0186">Copper</keyword>